<protein>
    <submittedName>
        <fullName evidence="1">Uncharacterized protein</fullName>
    </submittedName>
</protein>
<comment type="caution">
    <text evidence="1">The sequence shown here is derived from an EMBL/GenBank/DDBJ whole genome shotgun (WGS) entry which is preliminary data.</text>
</comment>
<gene>
    <name evidence="1" type="ORF">AWN90_00260</name>
</gene>
<name>A0A161XD89_9NOCA</name>
<evidence type="ECO:0000313" key="2">
    <source>
        <dbReference type="Proteomes" id="UP000076512"/>
    </source>
</evidence>
<dbReference type="STRING" id="455432.AWN90_00260"/>
<reference evidence="1 2" key="1">
    <citation type="submission" date="2016-04" db="EMBL/GenBank/DDBJ databases">
        <authorList>
            <person name="Evans L.H."/>
            <person name="Alamgir A."/>
            <person name="Owens N."/>
            <person name="Weber N.D."/>
            <person name="Virtaneva K."/>
            <person name="Barbian K."/>
            <person name="Babar A."/>
            <person name="Rosenke K."/>
        </authorList>
    </citation>
    <scope>NUCLEOTIDE SEQUENCE [LARGE SCALE GENOMIC DNA]</scope>
    <source>
        <strain evidence="1 2">IFM 0406</strain>
    </source>
</reference>
<dbReference type="EMBL" id="LWGR01000012">
    <property type="protein sequence ID" value="KZM71258.1"/>
    <property type="molecule type" value="Genomic_DNA"/>
</dbReference>
<proteinExistence type="predicted"/>
<dbReference type="RefSeq" id="WP_067576612.1">
    <property type="nucleotide sequence ID" value="NZ_JABMCZ010000003.1"/>
</dbReference>
<sequence>MLLRVTMRRRLDPTLLAATVVAVAVVVGGFVTDSVVELAALHRFRAHRRAVSARGAVADGRVPMNVCRVTAGTGAP</sequence>
<dbReference type="AlphaFoldDB" id="A0A161XD89"/>
<organism evidence="1 2">
    <name type="scientific">Nocardia terpenica</name>
    <dbReference type="NCBI Taxonomy" id="455432"/>
    <lineage>
        <taxon>Bacteria</taxon>
        <taxon>Bacillati</taxon>
        <taxon>Actinomycetota</taxon>
        <taxon>Actinomycetes</taxon>
        <taxon>Mycobacteriales</taxon>
        <taxon>Nocardiaceae</taxon>
        <taxon>Nocardia</taxon>
    </lineage>
</organism>
<evidence type="ECO:0000313" key="1">
    <source>
        <dbReference type="EMBL" id="KZM71258.1"/>
    </source>
</evidence>
<keyword evidence="2" id="KW-1185">Reference proteome</keyword>
<accession>A0A161XD89</accession>
<dbReference type="Proteomes" id="UP000076512">
    <property type="component" value="Unassembled WGS sequence"/>
</dbReference>